<keyword evidence="2" id="KW-0597">Phosphoprotein</keyword>
<feature type="binding site" evidence="8">
    <location>
        <position position="335"/>
    </location>
    <ligand>
        <name>Zn(2+)</name>
        <dbReference type="ChEBI" id="CHEBI:29105"/>
        <label>2</label>
    </ligand>
</feature>
<dbReference type="Pfam" id="PF00245">
    <property type="entry name" value="Alk_phosphatase"/>
    <property type="match status" value="1"/>
</dbReference>
<evidence type="ECO:0000256" key="4">
    <source>
        <dbReference type="ARBA" id="ARBA00022801"/>
    </source>
</evidence>
<dbReference type="Proteomes" id="UP000053523">
    <property type="component" value="Unassembled WGS sequence"/>
</dbReference>
<dbReference type="STRING" id="1283.ShL2_00309"/>
<feature type="binding site" evidence="8">
    <location>
        <position position="288"/>
    </location>
    <ligand>
        <name>Mg(2+)</name>
        <dbReference type="ChEBI" id="CHEBI:18420"/>
    </ligand>
</feature>
<dbReference type="InterPro" id="IPR001952">
    <property type="entry name" value="Alkaline_phosphatase"/>
</dbReference>
<dbReference type="GO" id="GO:0004035">
    <property type="term" value="F:alkaline phosphatase activity"/>
    <property type="evidence" value="ECO:0007669"/>
    <property type="project" value="TreeGrafter"/>
</dbReference>
<evidence type="ECO:0000256" key="9">
    <source>
        <dbReference type="RuleBase" id="RU003946"/>
    </source>
</evidence>
<reference evidence="13 14" key="1">
    <citation type="submission" date="2017-12" db="EMBL/GenBank/DDBJ databases">
        <title>FDA dAtabase for Regulatory Grade micrObial Sequences (FDA-ARGOS): Supporting development and validation of Infectious Disease Dx tests.</title>
        <authorList>
            <person name="Hoffmann M."/>
            <person name="Allard M."/>
            <person name="Evans P."/>
            <person name="Brown E."/>
            <person name="Tallon L."/>
            <person name="Sadzewicz L."/>
            <person name="Sengamalay N."/>
            <person name="Ott S."/>
            <person name="Godinez A."/>
            <person name="Nagaraj S."/>
            <person name="Vavikolanu K."/>
            <person name="Aluvathingal J."/>
            <person name="Nadendla S."/>
            <person name="Sichtig H."/>
        </authorList>
    </citation>
    <scope>NUCLEOTIDE SEQUENCE [LARGE SCALE GENOMIC DNA]</scope>
    <source>
        <strain evidence="13 14">FDAARGOS_148</strain>
    </source>
</reference>
<feature type="binding site" evidence="8">
    <location>
        <position position="293"/>
    </location>
    <ligand>
        <name>Zn(2+)</name>
        <dbReference type="ChEBI" id="CHEBI:29105"/>
        <label>2</label>
    </ligand>
</feature>
<feature type="compositionally biased region" description="Basic and acidic residues" evidence="10">
    <location>
        <begin position="403"/>
        <end position="418"/>
    </location>
</feature>
<keyword evidence="6 8" id="KW-0460">Magnesium</keyword>
<dbReference type="SUPFAM" id="SSF53649">
    <property type="entry name" value="Alkaline phosphatase-like"/>
    <property type="match status" value="1"/>
</dbReference>
<dbReference type="PANTHER" id="PTHR11596:SF5">
    <property type="entry name" value="ALKALINE PHOSPHATASE"/>
    <property type="match status" value="1"/>
</dbReference>
<protein>
    <submittedName>
        <fullName evidence="13">Alkaline phosphatase</fullName>
    </submittedName>
</protein>
<keyword evidence="5 8" id="KW-0862">Zinc</keyword>
<feature type="binding site" evidence="8">
    <location>
        <position position="446"/>
    </location>
    <ligand>
        <name>Zn(2+)</name>
        <dbReference type="ChEBI" id="CHEBI:29105"/>
        <label>2</label>
    </ligand>
</feature>
<gene>
    <name evidence="13" type="ORF">AL503_001780</name>
    <name evidence="12" type="ORF">RO950_01780</name>
</gene>
<dbReference type="InterPro" id="IPR018299">
    <property type="entry name" value="Alkaline_phosphatase_AS"/>
</dbReference>
<dbReference type="PRINTS" id="PR00113">
    <property type="entry name" value="ALKPHPHTASE"/>
</dbReference>
<keyword evidence="3 8" id="KW-0479">Metal-binding</keyword>
<sequence length="491" mass="53333">MSFINKFGKTTVASSILAASVLGTTHVSFASGSGEGNQGQQGQNEDYMAIGNTKNPKNVIFMVGDGMGPAYNSAYRYYADNPNTKELDQTAFDKYLKGTNRTNPNDPKENVTDSAAGGTAFATGHKTYNGAISVDNNKKPLKSVLEKAKELGKSTGIVTTAEVTDATPAVYAAHVDDRDKKDEIAQQFYNDKINGQHKADVILGGGSKYFGKENGNLTDKFQKDGYDYVTNKDELANSQSDQVLGLFSEKDMPLQIDAPQSNPLLVDMENSALSKLEKNDKGFFLMVEGASIDKSGHPNDITGVMSEMGGFEKAFQNAIDYSNKHKDTLVVATADHSTGGLSIAKGKDYVWNPEAIHKMKHSGSYMTKQIADGKDPEKVINDGYGFEFPSKQMDKVKDAAKELKEAQDKAKSEDDEKVAAATTKLQDAIQKPINDESHTGWTTYGHTGEDVNTYAHGPGENKFAGNNDNTDSAKNIFDFFNNDVTSNQNQQ</sequence>
<feature type="binding site" evidence="8">
    <location>
        <position position="336"/>
    </location>
    <ligand>
        <name>Zn(2+)</name>
        <dbReference type="ChEBI" id="CHEBI:29105"/>
        <label>2</label>
    </ligand>
</feature>
<dbReference type="Gene3D" id="3.40.720.10">
    <property type="entry name" value="Alkaline Phosphatase, subunit A"/>
    <property type="match status" value="1"/>
</dbReference>
<dbReference type="Proteomes" id="UP001269271">
    <property type="component" value="Unassembled WGS sequence"/>
</dbReference>
<dbReference type="PANTHER" id="PTHR11596">
    <property type="entry name" value="ALKALINE PHOSPHATASE"/>
    <property type="match status" value="1"/>
</dbReference>
<comment type="caution">
    <text evidence="13">The sequence shown here is derived from an EMBL/GenBank/DDBJ whole genome shotgun (WGS) entry which is preliminary data.</text>
</comment>
<comment type="cofactor">
    <cofactor evidence="8">
        <name>Mg(2+)</name>
        <dbReference type="ChEBI" id="CHEBI:18420"/>
    </cofactor>
    <text evidence="8">Binds 1 Mg(2+) ion.</text>
</comment>
<evidence type="ECO:0000313" key="13">
    <source>
        <dbReference type="EMBL" id="PNN30038.1"/>
    </source>
</evidence>
<evidence type="ECO:0000313" key="12">
    <source>
        <dbReference type="EMBL" id="MDT4285753.1"/>
    </source>
</evidence>
<reference evidence="12 15" key="2">
    <citation type="submission" date="2023-08" db="EMBL/GenBank/DDBJ databases">
        <title>Genomic surveillance of Staphylococcus haemolyticus neonatal outbreak in southern France.</title>
        <authorList>
            <person name="Magnan C."/>
            <person name="Morsli M."/>
            <person name="Thiery B."/>
            <person name="Salipante F."/>
            <person name="Attar J."/>
            <person name="Massimo D.M."/>
            <person name="Ory J."/>
            <person name="Pantel A."/>
            <person name="Lavigne J.-P."/>
        </authorList>
    </citation>
    <scope>NUCLEOTIDE SEQUENCE [LARGE SCALE GENOMIC DNA]</scope>
    <source>
        <strain evidence="12 15">NSH026</strain>
    </source>
</reference>
<organism evidence="13 14">
    <name type="scientific">Staphylococcus haemolyticus</name>
    <dbReference type="NCBI Taxonomy" id="1283"/>
    <lineage>
        <taxon>Bacteria</taxon>
        <taxon>Bacillati</taxon>
        <taxon>Bacillota</taxon>
        <taxon>Bacilli</taxon>
        <taxon>Bacillales</taxon>
        <taxon>Staphylococcaceae</taxon>
        <taxon>Staphylococcus</taxon>
    </lineage>
</organism>
<feature type="binding site" evidence="8">
    <location>
        <position position="65"/>
    </location>
    <ligand>
        <name>Zn(2+)</name>
        <dbReference type="ChEBI" id="CHEBI:29105"/>
        <label>2</label>
    </ligand>
</feature>
<evidence type="ECO:0000313" key="14">
    <source>
        <dbReference type="Proteomes" id="UP000053523"/>
    </source>
</evidence>
<keyword evidence="11" id="KW-0732">Signal</keyword>
<feature type="region of interest" description="Disordered" evidence="10">
    <location>
        <begin position="403"/>
        <end position="475"/>
    </location>
</feature>
<evidence type="ECO:0000256" key="1">
    <source>
        <dbReference type="ARBA" id="ARBA00005984"/>
    </source>
</evidence>
<evidence type="ECO:0000256" key="10">
    <source>
        <dbReference type="SAM" id="MobiDB-lite"/>
    </source>
</evidence>
<evidence type="ECO:0000256" key="8">
    <source>
        <dbReference type="PIRSR" id="PIRSR601952-2"/>
    </source>
</evidence>
<dbReference type="CDD" id="cd16012">
    <property type="entry name" value="ALP"/>
    <property type="match status" value="1"/>
</dbReference>
<dbReference type="SMART" id="SM00098">
    <property type="entry name" value="alkPPc"/>
    <property type="match status" value="1"/>
</dbReference>
<evidence type="ECO:0000256" key="11">
    <source>
        <dbReference type="SAM" id="SignalP"/>
    </source>
</evidence>
<evidence type="ECO:0000256" key="2">
    <source>
        <dbReference type="ARBA" id="ARBA00022553"/>
    </source>
</evidence>
<keyword evidence="15" id="KW-1185">Reference proteome</keyword>
<dbReference type="AlphaFoldDB" id="A0A2A1KBV9"/>
<keyword evidence="4" id="KW-0378">Hydrolase</keyword>
<comment type="cofactor">
    <cofactor evidence="8">
        <name>Zn(2+)</name>
        <dbReference type="ChEBI" id="CHEBI:29105"/>
    </cofactor>
    <text evidence="8">Binds 2 Zn(2+) ions.</text>
</comment>
<dbReference type="RefSeq" id="WP_016930640.1">
    <property type="nucleotide sequence ID" value="NZ_CAJCFW010000030.1"/>
</dbReference>
<accession>A0A2A1KBV9</accession>
<proteinExistence type="inferred from homology"/>
<name>A0A2A1KBV9_STAHA</name>
<feature type="chain" id="PRO_5014553729" evidence="11">
    <location>
        <begin position="31"/>
        <end position="491"/>
    </location>
</feature>
<feature type="binding site" evidence="8">
    <location>
        <position position="167"/>
    </location>
    <ligand>
        <name>Mg(2+)</name>
        <dbReference type="ChEBI" id="CHEBI:18420"/>
    </ligand>
</feature>
<feature type="active site" description="Phosphoserine intermediate" evidence="7">
    <location>
        <position position="114"/>
    </location>
</feature>
<evidence type="ECO:0000256" key="3">
    <source>
        <dbReference type="ARBA" id="ARBA00022723"/>
    </source>
</evidence>
<feature type="binding site" evidence="8">
    <location>
        <position position="165"/>
    </location>
    <ligand>
        <name>Mg(2+)</name>
        <dbReference type="ChEBI" id="CHEBI:18420"/>
    </ligand>
</feature>
<feature type="binding site" evidence="8">
    <location>
        <position position="65"/>
    </location>
    <ligand>
        <name>Mg(2+)</name>
        <dbReference type="ChEBI" id="CHEBI:18420"/>
    </ligand>
</feature>
<feature type="binding site" evidence="8">
    <location>
        <position position="297"/>
    </location>
    <ligand>
        <name>Zn(2+)</name>
        <dbReference type="ChEBI" id="CHEBI:29105"/>
        <label>2</label>
    </ligand>
</feature>
<comment type="similarity">
    <text evidence="1 9">Belongs to the alkaline phosphatase family.</text>
</comment>
<feature type="compositionally biased region" description="Polar residues" evidence="10">
    <location>
        <begin position="464"/>
        <end position="473"/>
    </location>
</feature>
<dbReference type="Gene3D" id="1.10.60.40">
    <property type="match status" value="1"/>
</dbReference>
<dbReference type="InterPro" id="IPR017850">
    <property type="entry name" value="Alkaline_phosphatase_core_sf"/>
</dbReference>
<evidence type="ECO:0000256" key="5">
    <source>
        <dbReference type="ARBA" id="ARBA00022833"/>
    </source>
</evidence>
<dbReference type="EMBL" id="LORN02000006">
    <property type="protein sequence ID" value="PNN30038.1"/>
    <property type="molecule type" value="Genomic_DNA"/>
</dbReference>
<dbReference type="PROSITE" id="PS00123">
    <property type="entry name" value="ALKALINE_PHOSPHATASE"/>
    <property type="match status" value="1"/>
</dbReference>
<feature type="signal peptide" evidence="11">
    <location>
        <begin position="1"/>
        <end position="30"/>
    </location>
</feature>
<evidence type="ECO:0000256" key="6">
    <source>
        <dbReference type="ARBA" id="ARBA00022842"/>
    </source>
</evidence>
<dbReference type="GO" id="GO:0046872">
    <property type="term" value="F:metal ion binding"/>
    <property type="evidence" value="ECO:0007669"/>
    <property type="project" value="UniProtKB-KW"/>
</dbReference>
<dbReference type="EMBL" id="JAVSOO010000003">
    <property type="protein sequence ID" value="MDT4285753.1"/>
    <property type="molecule type" value="Genomic_DNA"/>
</dbReference>
<evidence type="ECO:0000313" key="15">
    <source>
        <dbReference type="Proteomes" id="UP001269271"/>
    </source>
</evidence>
<evidence type="ECO:0000256" key="7">
    <source>
        <dbReference type="PIRSR" id="PIRSR601952-1"/>
    </source>
</evidence>